<protein>
    <submittedName>
        <fullName evidence="5">AraC-type DNA-binding protein</fullName>
    </submittedName>
</protein>
<name>A0A1N7I8C1_9FLAO</name>
<dbReference type="GO" id="GO:0003700">
    <property type="term" value="F:DNA-binding transcription factor activity"/>
    <property type="evidence" value="ECO:0007669"/>
    <property type="project" value="InterPro"/>
</dbReference>
<keyword evidence="2 5" id="KW-0238">DNA-binding</keyword>
<dbReference type="PANTHER" id="PTHR43280:SF28">
    <property type="entry name" value="HTH-TYPE TRANSCRIPTIONAL ACTIVATOR RHAS"/>
    <property type="match status" value="1"/>
</dbReference>
<dbReference type="InterPro" id="IPR011051">
    <property type="entry name" value="RmlC_Cupin_sf"/>
</dbReference>
<dbReference type="SUPFAM" id="SSF46689">
    <property type="entry name" value="Homeodomain-like"/>
    <property type="match status" value="2"/>
</dbReference>
<dbReference type="InterPro" id="IPR018060">
    <property type="entry name" value="HTH_AraC"/>
</dbReference>
<reference evidence="6" key="1">
    <citation type="submission" date="2017-01" db="EMBL/GenBank/DDBJ databases">
        <authorList>
            <person name="Varghese N."/>
            <person name="Submissions S."/>
        </authorList>
    </citation>
    <scope>NUCLEOTIDE SEQUENCE [LARGE SCALE GENOMIC DNA]</scope>
    <source>
        <strain evidence="6">DSM 17126</strain>
    </source>
</reference>
<dbReference type="Pfam" id="PF12833">
    <property type="entry name" value="HTH_18"/>
    <property type="match status" value="1"/>
</dbReference>
<dbReference type="InterPro" id="IPR009057">
    <property type="entry name" value="Homeodomain-like_sf"/>
</dbReference>
<dbReference type="Proteomes" id="UP000186373">
    <property type="component" value="Unassembled WGS sequence"/>
</dbReference>
<gene>
    <name evidence="5" type="ORF">SAMN05421639_102587</name>
</gene>
<dbReference type="Pfam" id="PF02311">
    <property type="entry name" value="AraC_binding"/>
    <property type="match status" value="1"/>
</dbReference>
<dbReference type="GO" id="GO:0043565">
    <property type="term" value="F:sequence-specific DNA binding"/>
    <property type="evidence" value="ECO:0007669"/>
    <property type="project" value="InterPro"/>
</dbReference>
<evidence type="ECO:0000256" key="2">
    <source>
        <dbReference type="ARBA" id="ARBA00023125"/>
    </source>
</evidence>
<dbReference type="OrthoDB" id="636258at2"/>
<dbReference type="RefSeq" id="WP_076506349.1">
    <property type="nucleotide sequence ID" value="NZ_FTNY01000002.1"/>
</dbReference>
<dbReference type="InterPro" id="IPR014710">
    <property type="entry name" value="RmlC-like_jellyroll"/>
</dbReference>
<feature type="domain" description="HTH araC/xylS-type" evidence="4">
    <location>
        <begin position="174"/>
        <end position="274"/>
    </location>
</feature>
<evidence type="ECO:0000313" key="6">
    <source>
        <dbReference type="Proteomes" id="UP000186373"/>
    </source>
</evidence>
<proteinExistence type="predicted"/>
<dbReference type="AlphaFoldDB" id="A0A1N7I8C1"/>
<dbReference type="SMART" id="SM00342">
    <property type="entry name" value="HTH_ARAC"/>
    <property type="match status" value="1"/>
</dbReference>
<dbReference type="PANTHER" id="PTHR43280">
    <property type="entry name" value="ARAC-FAMILY TRANSCRIPTIONAL REGULATOR"/>
    <property type="match status" value="1"/>
</dbReference>
<evidence type="ECO:0000313" key="5">
    <source>
        <dbReference type="EMBL" id="SIS33324.1"/>
    </source>
</evidence>
<keyword evidence="3" id="KW-0804">Transcription</keyword>
<dbReference type="InterPro" id="IPR003313">
    <property type="entry name" value="AraC-bd"/>
</dbReference>
<evidence type="ECO:0000256" key="1">
    <source>
        <dbReference type="ARBA" id="ARBA00023015"/>
    </source>
</evidence>
<evidence type="ECO:0000259" key="4">
    <source>
        <dbReference type="PROSITE" id="PS01124"/>
    </source>
</evidence>
<dbReference type="PROSITE" id="PS01124">
    <property type="entry name" value="HTH_ARAC_FAMILY_2"/>
    <property type="match status" value="1"/>
</dbReference>
<keyword evidence="6" id="KW-1185">Reference proteome</keyword>
<evidence type="ECO:0000256" key="3">
    <source>
        <dbReference type="ARBA" id="ARBA00023163"/>
    </source>
</evidence>
<dbReference type="Gene3D" id="2.60.120.10">
    <property type="entry name" value="Jelly Rolls"/>
    <property type="match status" value="1"/>
</dbReference>
<organism evidence="5 6">
    <name type="scientific">Chryseobacterium shigense</name>
    <dbReference type="NCBI Taxonomy" id="297244"/>
    <lineage>
        <taxon>Bacteria</taxon>
        <taxon>Pseudomonadati</taxon>
        <taxon>Bacteroidota</taxon>
        <taxon>Flavobacteriia</taxon>
        <taxon>Flavobacteriales</taxon>
        <taxon>Weeksellaceae</taxon>
        <taxon>Chryseobacterium group</taxon>
        <taxon>Chryseobacterium</taxon>
    </lineage>
</organism>
<dbReference type="Gene3D" id="1.10.10.60">
    <property type="entry name" value="Homeodomain-like"/>
    <property type="match status" value="2"/>
</dbReference>
<keyword evidence="1" id="KW-0805">Transcription regulation</keyword>
<sequence length="283" mass="32911">MRKETLHQPLEIIYEKVTSCPLNNRGLNFLEFAYIISGSGYYTLNDNTIFFKSKQLFMVTPNDCHGFDLHGECEFLVIRVDKSYLNEYQWKSIDHIECLLFNRSNIIGSIISDERDKKTVDSLITNLLSCIEGDALYYQDLKKHLTNAIIVLAARNISLFMPKGITSSPDKKIVDIISFIQHNIQNPSVLKIAALSERFGCSESYFSNYFKRNCGESLQEYVSSYRIRLIEHRLKYSDARINEIVSEFGFSDESHINKFFKKHKKVSLSRYRSDHLIKKNVKN</sequence>
<dbReference type="SUPFAM" id="SSF51182">
    <property type="entry name" value="RmlC-like cupins"/>
    <property type="match status" value="1"/>
</dbReference>
<accession>A0A1N7I8C1</accession>
<dbReference type="EMBL" id="FTNY01000002">
    <property type="protein sequence ID" value="SIS33324.1"/>
    <property type="molecule type" value="Genomic_DNA"/>
</dbReference>